<sequence length="115" mass="12371">MFTNNTNKIKLILSILAVTSVAALNPSAYSQTVKPGNIDNFLNRANLNINPGQLEPTEINKLPAVEKLPTGTIKKPGAEAWNVSCNGACADPVKKQINQNSLPQIQKNPVLKPGR</sequence>
<comment type="caution">
    <text evidence="2">The sequence shown here is derived from an EMBL/GenBank/DDBJ whole genome shotgun (WGS) entry which is preliminary data.</text>
</comment>
<evidence type="ECO:0000313" key="2">
    <source>
        <dbReference type="EMBL" id="MDH6056102.1"/>
    </source>
</evidence>
<evidence type="ECO:0000313" key="3">
    <source>
        <dbReference type="Proteomes" id="UP001159371"/>
    </source>
</evidence>
<evidence type="ECO:0000256" key="1">
    <source>
        <dbReference type="SAM" id="SignalP"/>
    </source>
</evidence>
<organism evidence="2 3">
    <name type="scientific">Umezakia ovalisporum FSS-43</name>
    <dbReference type="NCBI Taxonomy" id="2740520"/>
    <lineage>
        <taxon>Bacteria</taxon>
        <taxon>Bacillati</taxon>
        <taxon>Cyanobacteriota</taxon>
        <taxon>Cyanophyceae</taxon>
        <taxon>Nostocales</taxon>
        <taxon>Nodulariaceae</taxon>
        <taxon>Umezakia</taxon>
    </lineage>
</organism>
<keyword evidence="1" id="KW-0732">Signal</keyword>
<name>A0ABT6K178_9CYAN</name>
<proteinExistence type="predicted"/>
<feature type="signal peptide" evidence="1">
    <location>
        <begin position="1"/>
        <end position="23"/>
    </location>
</feature>
<protein>
    <submittedName>
        <fullName evidence="2">Uncharacterized protein</fullName>
    </submittedName>
</protein>
<feature type="chain" id="PRO_5046351314" evidence="1">
    <location>
        <begin position="24"/>
        <end position="115"/>
    </location>
</feature>
<dbReference type="EMBL" id="JANQDO010000032">
    <property type="protein sequence ID" value="MDH6056102.1"/>
    <property type="molecule type" value="Genomic_DNA"/>
</dbReference>
<keyword evidence="3" id="KW-1185">Reference proteome</keyword>
<dbReference type="Proteomes" id="UP001159371">
    <property type="component" value="Unassembled WGS sequence"/>
</dbReference>
<gene>
    <name evidence="2" type="ORF">NWP19_04710</name>
</gene>
<dbReference type="RefSeq" id="WP_280656544.1">
    <property type="nucleotide sequence ID" value="NZ_JANQDO010000032.1"/>
</dbReference>
<accession>A0ABT6K178</accession>
<reference evidence="2 3" key="1">
    <citation type="journal article" date="2023" name="J. Phycol.">
        <title>Chrysosporum ovalisporum is synonymous with the true-branching cyanobacterium Umezakia natans (Nostocales/Aphanizomenonaceae).</title>
        <authorList>
            <person name="McGregor G.B."/>
            <person name="Sendall B.C."/>
            <person name="Niiyama Y."/>
            <person name="Tuji A."/>
            <person name="Willis A."/>
        </authorList>
    </citation>
    <scope>NUCLEOTIDE SEQUENCE [LARGE SCALE GENOMIC DNA]</scope>
    <source>
        <strain evidence="2 3">FSS-43</strain>
    </source>
</reference>